<dbReference type="Proteomes" id="UP000029590">
    <property type="component" value="Unassembled WGS sequence"/>
</dbReference>
<dbReference type="EMBL" id="JPGG01000016">
    <property type="protein sequence ID" value="KGC12781.1"/>
    <property type="molecule type" value="Genomic_DNA"/>
</dbReference>
<evidence type="ECO:0000313" key="1">
    <source>
        <dbReference type="EMBL" id="KGC12781.1"/>
    </source>
</evidence>
<dbReference type="KEGG" id="bgo:BM43_6998"/>
<gene>
    <name evidence="1" type="ORF">DM48_769</name>
</gene>
<sequence length="523" mass="57991">MQSRQRMGLQPLPFTYEEWKKKTELTIGRRDSRLVALDLAIKAYEVGKSPGNLRIIENAFFAWRRSSGMGDEWKRNARNKKTECFSLLYSWLYSVDLDVLAGSAQFMVDDMANARAGILWFFSKLECERGKFQIVTGGVFDMSNAGLTFGATEAGKEAGKIVTDVRNISSTGVRTQAEKLAKKLDALGAGTKAADPPSTQFTVDSGILFHRSPEVLSNGEIALSDKIFGAFKQAWTAAGNFIDENTFKDLRALTDFLVKRFLSTVANATYGVSMNLATAVNTLVEAVFQRYKAWQSGQDVQVVDGTPATIVHALETKMSVIAAQNLYATLRSGVQFGLQVASLGAAHVVSFVVSAVEVLIKTAYRLYELHLFRKFVAEAKEKFQGLAALKIHQDPIAFNTWFKYYATRVPLISALILNSGAINKMHLLKMFAGRCVINQSQYDAGVKYLARLHNWSAKYIEDSGYKVYSADEIANQWAKPRKDFDSNYLNNRKYQLYKFGSAFLSGGSKNIVTGVAGDVIPVL</sequence>
<dbReference type="RefSeq" id="WP_186100437.1">
    <property type="nucleotide sequence ID" value="NZ_CADEWH010000004.1"/>
</dbReference>
<organism evidence="1 2">
    <name type="scientific">Burkholderia gladioli</name>
    <name type="common">Pseudomonas marginata</name>
    <name type="synonym">Phytomonas marginata</name>
    <dbReference type="NCBI Taxonomy" id="28095"/>
    <lineage>
        <taxon>Bacteria</taxon>
        <taxon>Pseudomonadati</taxon>
        <taxon>Pseudomonadota</taxon>
        <taxon>Betaproteobacteria</taxon>
        <taxon>Burkholderiales</taxon>
        <taxon>Burkholderiaceae</taxon>
        <taxon>Burkholderia</taxon>
    </lineage>
</organism>
<dbReference type="AlphaFoldDB" id="A0AAW3EYK0"/>
<evidence type="ECO:0000313" key="2">
    <source>
        <dbReference type="Proteomes" id="UP000029590"/>
    </source>
</evidence>
<accession>A0AAW3EYK0</accession>
<proteinExistence type="predicted"/>
<comment type="caution">
    <text evidence="1">The sequence shown here is derived from an EMBL/GenBank/DDBJ whole genome shotgun (WGS) entry which is preliminary data.</text>
</comment>
<name>A0AAW3EYK0_BURGA</name>
<reference evidence="1 2" key="1">
    <citation type="submission" date="2014-04" db="EMBL/GenBank/DDBJ databases">
        <authorList>
            <person name="Bishop-Lilly K.A."/>
            <person name="Broomall S.M."/>
            <person name="Chain P.S."/>
            <person name="Chertkov O."/>
            <person name="Coyne S.R."/>
            <person name="Daligault H.E."/>
            <person name="Davenport K.W."/>
            <person name="Erkkila T."/>
            <person name="Frey K.G."/>
            <person name="Gibbons H.S."/>
            <person name="Gu W."/>
            <person name="Jaissle J."/>
            <person name="Johnson S.L."/>
            <person name="Koroleva G.I."/>
            <person name="Ladner J.T."/>
            <person name="Lo C.-C."/>
            <person name="Minogue T.D."/>
            <person name="Munk C."/>
            <person name="Palacios G.F."/>
            <person name="Redden C.L."/>
            <person name="Rosenzweig C.N."/>
            <person name="Scholz M.B."/>
            <person name="Teshima H."/>
            <person name="Xu Y."/>
        </authorList>
    </citation>
    <scope>NUCLEOTIDE SEQUENCE [LARGE SCALE GENOMIC DNA]</scope>
    <source>
        <strain evidence="2">gladioli</strain>
    </source>
</reference>
<protein>
    <submittedName>
        <fullName evidence="1">Uncharacterized protein</fullName>
    </submittedName>
</protein>